<dbReference type="PROSITE" id="PS50878">
    <property type="entry name" value="RT_POL"/>
    <property type="match status" value="1"/>
</dbReference>
<sequence length="326" mass="37110">MVGRQTPQTLADTIRMALEINRCVMDRPRTTSRVPPSPLTQTGPGRGSVLTVGHQVITVPSALYGWEIVKPAGFFFVKKKEGTLHPCIDYRGLNQVTIKDRHPLPLLNTVLDSLLQASIFTRLDLPNAYNLVRIREGNEWKKAFSTPTGHWEYLMMPFGLCNSPAVFQRFFIDVLRDMLGCWVFVYLDDILVYSKPEVDHIQHVQAVLQSLLQNHLYCKLEKCSFHQSTTTFLGYVIPAGRISMDPQKVTAITEWPVPTTIKQLQSFLGFANFYRRFIHNYSTIVAPLTTLTRSTDQPRPFALPPEAERIFHRVIRLALASAVSKR</sequence>
<feature type="domain" description="Reverse transcriptase" evidence="4">
    <location>
        <begin position="58"/>
        <end position="237"/>
    </location>
</feature>
<dbReference type="GO" id="GO:0004523">
    <property type="term" value="F:RNA-DNA hybrid ribonuclease activity"/>
    <property type="evidence" value="ECO:0007669"/>
    <property type="project" value="UniProtKB-EC"/>
</dbReference>
<dbReference type="AlphaFoldDB" id="A0A1A7Z1B0"/>
<dbReference type="EC" id="3.1.26.4" evidence="2"/>
<name>A0A1A7Z1B0_9TELE</name>
<gene>
    <name evidence="5" type="primary">CU459095.1</name>
</gene>
<reference evidence="5" key="1">
    <citation type="submission" date="2016-05" db="EMBL/GenBank/DDBJ databases">
        <authorList>
            <person name="Lavstsen T."/>
            <person name="Jespersen J.S."/>
        </authorList>
    </citation>
    <scope>NUCLEOTIDE SEQUENCE</scope>
    <source>
        <tissue evidence="5">Brain</tissue>
    </source>
</reference>
<dbReference type="InterPro" id="IPR043128">
    <property type="entry name" value="Rev_trsase/Diguanyl_cyclase"/>
</dbReference>
<dbReference type="Pfam" id="PF00078">
    <property type="entry name" value="RVT_1"/>
    <property type="match status" value="1"/>
</dbReference>
<evidence type="ECO:0000256" key="3">
    <source>
        <dbReference type="SAM" id="MobiDB-lite"/>
    </source>
</evidence>
<dbReference type="Gene3D" id="3.30.70.270">
    <property type="match status" value="2"/>
</dbReference>
<dbReference type="SUPFAM" id="SSF56672">
    <property type="entry name" value="DNA/RNA polymerases"/>
    <property type="match status" value="1"/>
</dbReference>
<dbReference type="CDD" id="cd01647">
    <property type="entry name" value="RT_LTR"/>
    <property type="match status" value="1"/>
</dbReference>
<dbReference type="EMBL" id="HADX01014445">
    <property type="protein sequence ID" value="SBP36677.1"/>
    <property type="molecule type" value="Transcribed_RNA"/>
</dbReference>
<organism evidence="5">
    <name type="scientific">Iconisemion striatum</name>
    <dbReference type="NCBI Taxonomy" id="60296"/>
    <lineage>
        <taxon>Eukaryota</taxon>
        <taxon>Metazoa</taxon>
        <taxon>Chordata</taxon>
        <taxon>Craniata</taxon>
        <taxon>Vertebrata</taxon>
        <taxon>Euteleostomi</taxon>
        <taxon>Actinopterygii</taxon>
        <taxon>Neopterygii</taxon>
        <taxon>Teleostei</taxon>
        <taxon>Neoteleostei</taxon>
        <taxon>Acanthomorphata</taxon>
        <taxon>Ovalentaria</taxon>
        <taxon>Atherinomorphae</taxon>
        <taxon>Cyprinodontiformes</taxon>
        <taxon>Nothobranchiidae</taxon>
        <taxon>Iconisemion</taxon>
    </lineage>
</organism>
<evidence type="ECO:0000256" key="2">
    <source>
        <dbReference type="ARBA" id="ARBA00012180"/>
    </source>
</evidence>
<dbReference type="PANTHER" id="PTHR37984">
    <property type="entry name" value="PROTEIN CBG26694"/>
    <property type="match status" value="1"/>
</dbReference>
<proteinExistence type="inferred from homology"/>
<dbReference type="PANTHER" id="PTHR37984:SF5">
    <property type="entry name" value="PROTEIN NYNRIN-LIKE"/>
    <property type="match status" value="1"/>
</dbReference>
<evidence type="ECO:0000259" key="4">
    <source>
        <dbReference type="PROSITE" id="PS50878"/>
    </source>
</evidence>
<protein>
    <recommendedName>
        <fullName evidence="2">ribonuclease H</fullName>
        <ecNumber evidence="2">3.1.26.4</ecNumber>
    </recommendedName>
</protein>
<dbReference type="InterPro" id="IPR050951">
    <property type="entry name" value="Retrovirus_Pol_polyprotein"/>
</dbReference>
<evidence type="ECO:0000256" key="1">
    <source>
        <dbReference type="ARBA" id="ARBA00010879"/>
    </source>
</evidence>
<dbReference type="Gene3D" id="3.10.10.10">
    <property type="entry name" value="HIV Type 1 Reverse Transcriptase, subunit A, domain 1"/>
    <property type="match status" value="1"/>
</dbReference>
<comment type="similarity">
    <text evidence="1">Belongs to the beta type-B retroviral polymerase family. HERV class-II K(HML-2) pol subfamily.</text>
</comment>
<evidence type="ECO:0000313" key="5">
    <source>
        <dbReference type="EMBL" id="SBP36677.1"/>
    </source>
</evidence>
<dbReference type="FunFam" id="3.30.70.270:FF:000020">
    <property type="entry name" value="Transposon Tf2-6 polyprotein-like Protein"/>
    <property type="match status" value="1"/>
</dbReference>
<feature type="region of interest" description="Disordered" evidence="3">
    <location>
        <begin position="27"/>
        <end position="46"/>
    </location>
</feature>
<dbReference type="InterPro" id="IPR000477">
    <property type="entry name" value="RT_dom"/>
</dbReference>
<accession>A0A1A7Z1B0</accession>
<reference evidence="5" key="2">
    <citation type="submission" date="2016-06" db="EMBL/GenBank/DDBJ databases">
        <title>The genome of a short-lived fish provides insights into sex chromosome evolution and the genetic control of aging.</title>
        <authorList>
            <person name="Reichwald K."/>
            <person name="Felder M."/>
            <person name="Petzold A."/>
            <person name="Koch P."/>
            <person name="Groth M."/>
            <person name="Platzer M."/>
        </authorList>
    </citation>
    <scope>NUCLEOTIDE SEQUENCE</scope>
    <source>
        <tissue evidence="5">Brain</tissue>
    </source>
</reference>
<dbReference type="InterPro" id="IPR043502">
    <property type="entry name" value="DNA/RNA_pol_sf"/>
</dbReference>